<reference evidence="1" key="1">
    <citation type="journal article" date="2022" name="bioRxiv">
        <title>Sequencing and chromosome-scale assembly of the giantPleurodeles waltlgenome.</title>
        <authorList>
            <person name="Brown T."/>
            <person name="Elewa A."/>
            <person name="Iarovenko S."/>
            <person name="Subramanian E."/>
            <person name="Araus A.J."/>
            <person name="Petzold A."/>
            <person name="Susuki M."/>
            <person name="Suzuki K.-i.T."/>
            <person name="Hayashi T."/>
            <person name="Toyoda A."/>
            <person name="Oliveira C."/>
            <person name="Osipova E."/>
            <person name="Leigh N.D."/>
            <person name="Simon A."/>
            <person name="Yun M.H."/>
        </authorList>
    </citation>
    <scope>NUCLEOTIDE SEQUENCE</scope>
    <source>
        <strain evidence="1">20211129_DDA</strain>
        <tissue evidence="1">Liver</tissue>
    </source>
</reference>
<comment type="caution">
    <text evidence="1">The sequence shown here is derived from an EMBL/GenBank/DDBJ whole genome shotgun (WGS) entry which is preliminary data.</text>
</comment>
<dbReference type="Proteomes" id="UP001066276">
    <property type="component" value="Chromosome 1_1"/>
</dbReference>
<sequence length="136" mass="15894">MAAARDGSSTRAVKDRRGQTIGVDGWTYYNQVKHAQALRGQWRKPKEIRCWQDRDQTKDQGVEDGDLENKRVIQRLDKATKLYFEESKRMVWSRVTLWEAYKGTWGVIITEEIGEKYLLEQDLAQLEKEYAASPLI</sequence>
<name>A0AAV7WY01_PLEWA</name>
<dbReference type="AlphaFoldDB" id="A0AAV7WY01"/>
<protein>
    <submittedName>
        <fullName evidence="1">Uncharacterized protein</fullName>
    </submittedName>
</protein>
<keyword evidence="2" id="KW-1185">Reference proteome</keyword>
<evidence type="ECO:0000313" key="2">
    <source>
        <dbReference type="Proteomes" id="UP001066276"/>
    </source>
</evidence>
<dbReference type="EMBL" id="JANPWB010000001">
    <property type="protein sequence ID" value="KAJ1218174.1"/>
    <property type="molecule type" value="Genomic_DNA"/>
</dbReference>
<accession>A0AAV7WY01</accession>
<proteinExistence type="predicted"/>
<evidence type="ECO:0000313" key="1">
    <source>
        <dbReference type="EMBL" id="KAJ1218174.1"/>
    </source>
</evidence>
<gene>
    <name evidence="1" type="ORF">NDU88_005757</name>
</gene>
<organism evidence="1 2">
    <name type="scientific">Pleurodeles waltl</name>
    <name type="common">Iberian ribbed newt</name>
    <dbReference type="NCBI Taxonomy" id="8319"/>
    <lineage>
        <taxon>Eukaryota</taxon>
        <taxon>Metazoa</taxon>
        <taxon>Chordata</taxon>
        <taxon>Craniata</taxon>
        <taxon>Vertebrata</taxon>
        <taxon>Euteleostomi</taxon>
        <taxon>Amphibia</taxon>
        <taxon>Batrachia</taxon>
        <taxon>Caudata</taxon>
        <taxon>Salamandroidea</taxon>
        <taxon>Salamandridae</taxon>
        <taxon>Pleurodelinae</taxon>
        <taxon>Pleurodeles</taxon>
    </lineage>
</organism>